<dbReference type="Gene3D" id="2.60.40.770">
    <property type="match status" value="1"/>
</dbReference>
<gene>
    <name evidence="2" type="ORF">HICCMSTLAB_LOCUS6350</name>
</gene>
<evidence type="ECO:0008006" key="4">
    <source>
        <dbReference type="Google" id="ProtNLM"/>
    </source>
</evidence>
<protein>
    <recommendedName>
        <fullName evidence="4">MD-2-related lipid-recognition domain-containing protein</fullName>
    </recommendedName>
</protein>
<dbReference type="SUPFAM" id="SSF81296">
    <property type="entry name" value="E set domains"/>
    <property type="match status" value="1"/>
</dbReference>
<feature type="chain" id="PRO_5035202785" description="MD-2-related lipid-recognition domain-containing protein" evidence="1">
    <location>
        <begin position="18"/>
        <end position="166"/>
    </location>
</feature>
<dbReference type="Proteomes" id="UP000786811">
    <property type="component" value="Unassembled WGS sequence"/>
</dbReference>
<organism evidence="2 3">
    <name type="scientific">Cotesia congregata</name>
    <name type="common">Parasitoid wasp</name>
    <name type="synonym">Apanteles congregatus</name>
    <dbReference type="NCBI Taxonomy" id="51543"/>
    <lineage>
        <taxon>Eukaryota</taxon>
        <taxon>Metazoa</taxon>
        <taxon>Ecdysozoa</taxon>
        <taxon>Arthropoda</taxon>
        <taxon>Hexapoda</taxon>
        <taxon>Insecta</taxon>
        <taxon>Pterygota</taxon>
        <taxon>Neoptera</taxon>
        <taxon>Endopterygota</taxon>
        <taxon>Hymenoptera</taxon>
        <taxon>Apocrita</taxon>
        <taxon>Ichneumonoidea</taxon>
        <taxon>Braconidae</taxon>
        <taxon>Microgastrinae</taxon>
        <taxon>Cotesia</taxon>
    </lineage>
</organism>
<keyword evidence="3" id="KW-1185">Reference proteome</keyword>
<sequence>MIAKVIMLSLYVTYVTAGALLHSSSYTSCGEGIPTPYFFSILHCAETESICPLYMGLPINSIFTFAIPYKTESMKVKADFRFSTGLSMWMPYVGFLKNACWNIFDNYQCPAIKGQVGSYSTGNITVPEIPGLDNIRLDIKFIMQDDHERDIFCLIVNTIVKKYPVP</sequence>
<dbReference type="EMBL" id="CAJNRD030001120">
    <property type="protein sequence ID" value="CAG5092747.1"/>
    <property type="molecule type" value="Genomic_DNA"/>
</dbReference>
<proteinExistence type="predicted"/>
<evidence type="ECO:0000256" key="1">
    <source>
        <dbReference type="SAM" id="SignalP"/>
    </source>
</evidence>
<comment type="caution">
    <text evidence="2">The sequence shown here is derived from an EMBL/GenBank/DDBJ whole genome shotgun (WGS) entry which is preliminary data.</text>
</comment>
<keyword evidence="1" id="KW-0732">Signal</keyword>
<dbReference type="InterPro" id="IPR014756">
    <property type="entry name" value="Ig_E-set"/>
</dbReference>
<dbReference type="OrthoDB" id="6489092at2759"/>
<accession>A0A8J2MS84</accession>
<evidence type="ECO:0000313" key="2">
    <source>
        <dbReference type="EMBL" id="CAG5092747.1"/>
    </source>
</evidence>
<reference evidence="2" key="1">
    <citation type="submission" date="2021-04" db="EMBL/GenBank/DDBJ databases">
        <authorList>
            <person name="Chebbi M.A.C M."/>
        </authorList>
    </citation>
    <scope>NUCLEOTIDE SEQUENCE</scope>
</reference>
<dbReference type="AlphaFoldDB" id="A0A8J2MS84"/>
<name>A0A8J2MS84_COTCN</name>
<feature type="signal peptide" evidence="1">
    <location>
        <begin position="1"/>
        <end position="17"/>
    </location>
</feature>
<evidence type="ECO:0000313" key="3">
    <source>
        <dbReference type="Proteomes" id="UP000786811"/>
    </source>
</evidence>